<name>A0A7S4RTY2_9STRA</name>
<protein>
    <submittedName>
        <fullName evidence="3">Uncharacterized protein</fullName>
    </submittedName>
</protein>
<sequence>MRLALLIVCCSAIFVESFSSPSSSSSSSLSLLLKRRNAKVPWRGMQSSRCGWQQCSAFVTRGGGLSMNSDDSEDDLSEYDSSESESESSEEVSEVFKGSFGTLEASAAIAETEEDQRKSSFLSAILWLALAGDSVLNTKKRELLFPSIASDVFTLECTTSLASGFIVAAALSLLQSITWKAPSSDALLTVDSQSTSSSNNMSLQRKTNMVVMAFALLHLPAHYHSSSGAPFLGMTAAYIAIYNAILQLNSFLKSVKPAPLVQSLQKDALSFVKSFFKLEMNKSSTLVYSVVALFASFRFVNVANQIWLLKSIQTIDSMKQMALHWSSLARYFLVGGLALLLKQHASSMEENNGDKNGNFVYRGLNGILSICSLGVATSLCISRNIVQVGFQNEAAFDPLKLVFLGLFTAYQAVFVG</sequence>
<feature type="region of interest" description="Disordered" evidence="1">
    <location>
        <begin position="63"/>
        <end position="92"/>
    </location>
</feature>
<feature type="compositionally biased region" description="Acidic residues" evidence="1">
    <location>
        <begin position="70"/>
        <end position="92"/>
    </location>
</feature>
<evidence type="ECO:0000256" key="1">
    <source>
        <dbReference type="SAM" id="MobiDB-lite"/>
    </source>
</evidence>
<evidence type="ECO:0000256" key="2">
    <source>
        <dbReference type="SAM" id="SignalP"/>
    </source>
</evidence>
<accession>A0A7S4RTY2</accession>
<organism evidence="3">
    <name type="scientific">Ditylum brightwellii</name>
    <dbReference type="NCBI Taxonomy" id="49249"/>
    <lineage>
        <taxon>Eukaryota</taxon>
        <taxon>Sar</taxon>
        <taxon>Stramenopiles</taxon>
        <taxon>Ochrophyta</taxon>
        <taxon>Bacillariophyta</taxon>
        <taxon>Mediophyceae</taxon>
        <taxon>Lithodesmiophycidae</taxon>
        <taxon>Lithodesmiales</taxon>
        <taxon>Lithodesmiaceae</taxon>
        <taxon>Ditylum</taxon>
    </lineage>
</organism>
<feature type="signal peptide" evidence="2">
    <location>
        <begin position="1"/>
        <end position="17"/>
    </location>
</feature>
<gene>
    <name evidence="3" type="ORF">DBRI00130_LOCUS24229</name>
</gene>
<dbReference type="EMBL" id="HBNS01030885">
    <property type="protein sequence ID" value="CAE4624973.1"/>
    <property type="molecule type" value="Transcribed_RNA"/>
</dbReference>
<feature type="chain" id="PRO_5031247241" evidence="2">
    <location>
        <begin position="18"/>
        <end position="416"/>
    </location>
</feature>
<dbReference type="AlphaFoldDB" id="A0A7S4RTY2"/>
<keyword evidence="2" id="KW-0732">Signal</keyword>
<reference evidence="3" key="1">
    <citation type="submission" date="2021-01" db="EMBL/GenBank/DDBJ databases">
        <authorList>
            <person name="Corre E."/>
            <person name="Pelletier E."/>
            <person name="Niang G."/>
            <person name="Scheremetjew M."/>
            <person name="Finn R."/>
            <person name="Kale V."/>
            <person name="Holt S."/>
            <person name="Cochrane G."/>
            <person name="Meng A."/>
            <person name="Brown T."/>
            <person name="Cohen L."/>
        </authorList>
    </citation>
    <scope>NUCLEOTIDE SEQUENCE</scope>
    <source>
        <strain evidence="3">GSO104</strain>
    </source>
</reference>
<evidence type="ECO:0000313" key="3">
    <source>
        <dbReference type="EMBL" id="CAE4624973.1"/>
    </source>
</evidence>
<proteinExistence type="predicted"/>